<evidence type="ECO:0000313" key="2">
    <source>
        <dbReference type="Proteomes" id="UP000308382"/>
    </source>
</evidence>
<organism evidence="1 2">
    <name type="scientific">Maribacter aurantiacus</name>
    <dbReference type="NCBI Taxonomy" id="1882343"/>
    <lineage>
        <taxon>Bacteria</taxon>
        <taxon>Pseudomonadati</taxon>
        <taxon>Bacteroidota</taxon>
        <taxon>Flavobacteriia</taxon>
        <taxon>Flavobacteriales</taxon>
        <taxon>Flavobacteriaceae</taxon>
        <taxon>Maribacter</taxon>
    </lineage>
</organism>
<evidence type="ECO:0000313" key="1">
    <source>
        <dbReference type="EMBL" id="TLF44854.1"/>
    </source>
</evidence>
<keyword evidence="2" id="KW-1185">Reference proteome</keyword>
<protein>
    <submittedName>
        <fullName evidence="1">Lacal_2735 family protein</fullName>
    </submittedName>
</protein>
<dbReference type="Proteomes" id="UP000308382">
    <property type="component" value="Unassembled WGS sequence"/>
</dbReference>
<comment type="caution">
    <text evidence="1">The sequence shown here is derived from an EMBL/GenBank/DDBJ whole genome shotgun (WGS) entry which is preliminary data.</text>
</comment>
<dbReference type="Pfam" id="PF20027">
    <property type="entry name" value="DUF6435"/>
    <property type="match status" value="1"/>
</dbReference>
<dbReference type="RefSeq" id="WP_138258063.1">
    <property type="nucleotide sequence ID" value="NZ_VBUK01000004.1"/>
</dbReference>
<proteinExistence type="predicted"/>
<sequence>MFGLFKRKTEKEKLTVEYQKLMKEAFELSTINRKASDEKYAKADEIQKKLDALE</sequence>
<dbReference type="OrthoDB" id="1123018at2"/>
<accession>A0A5R8M5N0</accession>
<gene>
    <name evidence="1" type="ORF">FEK29_08810</name>
</gene>
<reference evidence="1 2" key="1">
    <citation type="journal article" date="2017" name="Int. J. Syst. Evol. Microbiol.">
        <title>Maripseudobacter aurantiacus gen. nov., sp. nov., a novel member of the family Flavobacteriaceae isolated from a sedimentation basin.</title>
        <authorList>
            <person name="Chen C."/>
            <person name="Su Y."/>
            <person name="Tao T."/>
            <person name="Fu G."/>
            <person name="Zhang C."/>
            <person name="Sun C."/>
            <person name="Zhang X."/>
            <person name="Wu M."/>
        </authorList>
    </citation>
    <scope>NUCLEOTIDE SEQUENCE [LARGE SCALE GENOMIC DNA]</scope>
    <source>
        <strain evidence="2">CDA4</strain>
    </source>
</reference>
<dbReference type="EMBL" id="VBUK01000004">
    <property type="protein sequence ID" value="TLF44854.1"/>
    <property type="molecule type" value="Genomic_DNA"/>
</dbReference>
<dbReference type="InterPro" id="IPR045493">
    <property type="entry name" value="DUF6435"/>
</dbReference>
<name>A0A5R8M5N0_9FLAO</name>
<dbReference type="NCBIfam" id="NF033487">
    <property type="entry name" value="Lacal_2735_fam"/>
    <property type="match status" value="1"/>
</dbReference>
<dbReference type="AlphaFoldDB" id="A0A5R8M5N0"/>